<evidence type="ECO:0000259" key="4">
    <source>
        <dbReference type="Pfam" id="PF21111"/>
    </source>
</evidence>
<evidence type="ECO:0008006" key="8">
    <source>
        <dbReference type="Google" id="ProtNLM"/>
    </source>
</evidence>
<dbReference type="Gene3D" id="2.180.10.10">
    <property type="entry name" value="RHS repeat-associated core"/>
    <property type="match status" value="5"/>
</dbReference>
<reference evidence="6 7" key="2">
    <citation type="submission" date="2018-12" db="EMBL/GenBank/DDBJ databases">
        <title>Nakamurella antarcticus sp. nov., isolated from Antarctica South Shetland Islands soil.</title>
        <authorList>
            <person name="Peng F."/>
        </authorList>
    </citation>
    <scope>NUCLEOTIDE SEQUENCE [LARGE SCALE GENOMIC DNA]</scope>
    <source>
        <strain evidence="6 7">S14-144</strain>
    </source>
</reference>
<dbReference type="Gene3D" id="3.90.930.1">
    <property type="match status" value="1"/>
</dbReference>
<feature type="region of interest" description="Disordered" evidence="2">
    <location>
        <begin position="81"/>
        <end position="121"/>
    </location>
</feature>
<evidence type="ECO:0000259" key="3">
    <source>
        <dbReference type="Pfam" id="PF20148"/>
    </source>
</evidence>
<dbReference type="InterPro" id="IPR045351">
    <property type="entry name" value="DUF6531"/>
</dbReference>
<dbReference type="Proteomes" id="UP000268084">
    <property type="component" value="Chromosome"/>
</dbReference>
<dbReference type="InterPro" id="IPR022385">
    <property type="entry name" value="Rhs_assc_core"/>
</dbReference>
<dbReference type="Pfam" id="PF20148">
    <property type="entry name" value="DUF6531"/>
    <property type="match status" value="1"/>
</dbReference>
<dbReference type="Gene3D" id="3.40.630.40">
    <property type="entry name" value="Zn-dependent exopeptidases"/>
    <property type="match status" value="1"/>
</dbReference>
<evidence type="ECO:0000256" key="1">
    <source>
        <dbReference type="ARBA" id="ARBA00022737"/>
    </source>
</evidence>
<evidence type="ECO:0000256" key="2">
    <source>
        <dbReference type="SAM" id="MobiDB-lite"/>
    </source>
</evidence>
<dbReference type="PANTHER" id="PTHR32305:SF15">
    <property type="entry name" value="PROTEIN RHSA-RELATED"/>
    <property type="match status" value="1"/>
</dbReference>
<proteinExistence type="predicted"/>
<dbReference type="NCBIfam" id="TIGR01643">
    <property type="entry name" value="YD_repeat_2x"/>
    <property type="match status" value="17"/>
</dbReference>
<dbReference type="PANTHER" id="PTHR32305">
    <property type="match status" value="1"/>
</dbReference>
<dbReference type="InterPro" id="IPR056823">
    <property type="entry name" value="TEN-like_YD-shell"/>
</dbReference>
<dbReference type="Gene3D" id="3.40.1350.110">
    <property type="match status" value="1"/>
</dbReference>
<dbReference type="InterPro" id="IPR033799">
    <property type="entry name" value="CdiA_EC869-like"/>
</dbReference>
<dbReference type="SUPFAM" id="SSF53187">
    <property type="entry name" value="Zn-dependent exopeptidases"/>
    <property type="match status" value="1"/>
</dbReference>
<dbReference type="InterPro" id="IPR050708">
    <property type="entry name" value="T6SS_VgrG/RHS"/>
</dbReference>
<dbReference type="InterPro" id="IPR031325">
    <property type="entry name" value="RHS_repeat"/>
</dbReference>
<feature type="compositionally biased region" description="Low complexity" evidence="2">
    <location>
        <begin position="1809"/>
        <end position="1821"/>
    </location>
</feature>
<feature type="region of interest" description="Disordered" evidence="2">
    <location>
        <begin position="1808"/>
        <end position="1839"/>
    </location>
</feature>
<dbReference type="Pfam" id="PF05593">
    <property type="entry name" value="RHS_repeat"/>
    <property type="match status" value="11"/>
</dbReference>
<feature type="compositionally biased region" description="Gly residues" evidence="2">
    <location>
        <begin position="107"/>
        <end position="118"/>
    </location>
</feature>
<dbReference type="Pfam" id="PF25023">
    <property type="entry name" value="TEN_YD-shell"/>
    <property type="match status" value="1"/>
</dbReference>
<sequence length="2314" mass="235572">MRAASGFVGARVRVGGMRGVLAGVVAVALAVSAVAPAQAFPIPVVDYAGIAAQAVKERTAAAGVVTLAKVRAAAAANIRSAPADPAGTDPTGTGPAGTDPATLGSSGSSGTGGVGGDVVVGSGRVTPGSGDMVSADAVGASIVFGGEETAGVLAVDVAQLPVTVSEAAAIAVDGVAVSAPVEVTATDSAGVGVTRFEAAVTTVKVPDGPVIVTSVDPGVTVTFDVNKTGLAAAGVDPATVKIFTRENTGDPWIALASRFDAGSGAAGSGTVVGESAHLSQFVVIGFPFVAPVGPSIVLDPDDGVANTTSPGVVASELPYNIALSKAVQVLLEQQCLATVTITRDDPNTRVVSEAMRAATAAAANPALTATIAFDAPEGHAWGTNPSQGGTKVFNFDRPADDALAGTIIAGLPTYTGRPAKKWNALSNGVPHASFANIAGAYTHLEVLNLDNNFDWAVINDPAGFQSIANGLFASFAQYLTGAGFDCGTPATTGWPAAPSDAEKARWRQLGVHNYQTYGAEPVAFTTGNLIEQLPIYSLPGDSGVDVGLTYNSQDGRLTRNGAGWSMGPGAHVQRFIDGSVMMAGGDGASYVFNPDGAGGFTSDPGANLALADTGSGRLTMTSPDGRIWVFDAADVDGIGELASYVDARGHGYTLEYGTPSANAQFVPLASITDTNGQVITVGSDDLGRVTSYTVPGGRVWGFTYDGAGDLTSITYPDGGVRVFTYDGAHQLLTATDPLGVLYLVNTFDTAGRVVEQRDAENNVRRFAYNAGSTVYTDNEGNNTTYEFDTASRVTAIVDAAGGVKRFAYDAANNVVASTDQLGRTWNYTFDAAGNTTSVTQPDGTVTSFTYSPTGTVTSSTDTGGVGGATRTTTFDVTSQGLVTGAHLPDGSSTAATFDAAGNVTSQTNPGGETTLYAWNSVGQLTSSTDPAGNTTTLGYDNAGQAVSTTDAAGNTSTFGYDQAGNLATVTDPAGAVTSYTYDRNGHVLTSTDPAGGVTSYTWDVLFRMASVTDPTGAVTGFEYNTEDDLTATTDPMGAVTKYTRDQLYRIVGITDPNGNTWSTGFDPTGQATSSTDPLGAVSTNTVDANGRVITVTDPRGGVWTTEYDNVGRVIASTDAAGGVTGYIYDVLGRVVKTIDAVGSEIVYTYTVNGQIATATDPDGRVTTHTYTPNGQVATVTDPAGQVTSYTYDTRGHLAAVTDALGAVNTFTYDSLGRLTGSTDPLGRTSTQTLDSRGLVTAASDPAGNTTTFTYDGAGRALTATDPLGAVTAQTLDPAGRVTAVTDPMGAVTKTGFDPAGQPVTATDPAGTTTTFGYDPVGQLTTLIEAATPTGIGGTAGASTATANVTTKYSYDKVGNRTTVTDPNGNTTATVFDASSRPTQVTNAAGTVTTKNVFDAVGEVLSSVDGNGDTTTNTYTAAGLLTQQKFTNTGAPPGQAPAPDTTVAWEFDAVGRPIAMTDTVGVTGWTYDAAGQVLSETNPVGATINHAYNKAGQQTALTYPTGETLTTTFDTSGLPVAQKSPFGDLKYAFDKAGRLVSEDRSNGVNTTLGYDKAGRVTNITHQLPTDPTPTPLGPVQPGSGGNTAGGIAPGDYLAGWDIPTAQGQAPAGGKIVLGYGYDTRSNVTTETNTVTTSGVDPRAGLAALLTPTTVAGVASGLAQPVTSNTQTHTYDPLNRLTATTTTNTGAGATAAGAGGAGAGGAAAAGAGGGGASTYGYDAAGNRVSAVTTGADPATIAATFNDLNQIISSTGSHVATYTYDGVGQRTKETVDGLLTNYAWSPQNRLTHIMRDGRTTDNTYDGIGRLQTSTDTTTTGSTGNASGGAGSGSGGGMVGQPTVTSSVWDGLSVLSQTNPVSGTTNMVRDVTGNVAIQASTLTTPGTGVRWNLTDAQGSPVAQTIGGAVTEQATYGDYGNQTFNTPGWNATVGYGGEITDPTNDLNSYYARQYDPVTATWLSPDPYQGSVFASQTQNRYAFVSGNPTTNTDYLGYCPLNSSDFTGGPRCGGQPKPVRHTGLLKDPQSAGDLSSVRITPPPVPAQVAVTKTTGKDDTGWSDPRRSSSATAVATKVGAGLAPTGGGEPIDSSDVAVRHDDPCIAGPGACSADVFHQVCDRLGCQILPGNVWVIPGHEWLLTEDWLTSSGAAELPGLLLALSLILGPEIDSLGRLTARSALKATTVEDMNAAYAALWKLEPKVRGLEFEKLFGAVGGNSKTIDKIVGTTAVSFKTLDTRSVTYQTASKLRSKLKGYIDQLDAYSSGRLNGVPVSLGADFSGKSVELIIPSTGTSAAQQAVLAEMRNYAMNKGITLDIKALG</sequence>
<feature type="region of interest" description="Disordered" evidence="2">
    <location>
        <begin position="2043"/>
        <end position="2062"/>
    </location>
</feature>
<evidence type="ECO:0000313" key="6">
    <source>
        <dbReference type="EMBL" id="AZI58104.1"/>
    </source>
</evidence>
<dbReference type="GO" id="GO:0004530">
    <property type="term" value="F:deoxyribonuclease I activity"/>
    <property type="evidence" value="ECO:0007669"/>
    <property type="project" value="InterPro"/>
</dbReference>
<gene>
    <name evidence="6" type="ORF">EH165_08085</name>
</gene>
<protein>
    <recommendedName>
        <fullName evidence="8">RHS repeat-associated core domain-containing protein</fullName>
    </recommendedName>
</protein>
<dbReference type="EMBL" id="CP034170">
    <property type="protein sequence ID" value="AZI58104.1"/>
    <property type="molecule type" value="Genomic_DNA"/>
</dbReference>
<accession>A0A3G8ZUE5</accession>
<reference evidence="6 7" key="1">
    <citation type="submission" date="2018-11" db="EMBL/GenBank/DDBJ databases">
        <authorList>
            <person name="Da X."/>
        </authorList>
    </citation>
    <scope>NUCLEOTIDE SEQUENCE [LARGE SCALE GENOMIC DNA]</scope>
    <source>
        <strain evidence="6 7">S14-144</strain>
    </source>
</reference>
<keyword evidence="7" id="KW-1185">Reference proteome</keyword>
<dbReference type="RefSeq" id="WP_124799014.1">
    <property type="nucleotide sequence ID" value="NZ_CP034170.1"/>
</dbReference>
<feature type="compositionally biased region" description="Low complexity" evidence="2">
    <location>
        <begin position="81"/>
        <end position="106"/>
    </location>
</feature>
<organism evidence="6 7">
    <name type="scientific">Nakamurella antarctica</name>
    <dbReference type="NCBI Taxonomy" id="1902245"/>
    <lineage>
        <taxon>Bacteria</taxon>
        <taxon>Bacillati</taxon>
        <taxon>Actinomycetota</taxon>
        <taxon>Actinomycetes</taxon>
        <taxon>Nakamurellales</taxon>
        <taxon>Nakamurellaceae</taxon>
        <taxon>Nakamurella</taxon>
    </lineage>
</organism>
<feature type="domain" description="Teneurin-like YD-shell" evidence="5">
    <location>
        <begin position="1351"/>
        <end position="1563"/>
    </location>
</feature>
<evidence type="ECO:0000259" key="5">
    <source>
        <dbReference type="Pfam" id="PF25023"/>
    </source>
</evidence>
<feature type="compositionally biased region" description="Gly residues" evidence="2">
    <location>
        <begin position="1822"/>
        <end position="1835"/>
    </location>
</feature>
<dbReference type="NCBIfam" id="TIGR03696">
    <property type="entry name" value="Rhs_assc_core"/>
    <property type="match status" value="1"/>
</dbReference>
<dbReference type="Pfam" id="PF21111">
    <property type="entry name" value="CDI_toxin_EC869_like"/>
    <property type="match status" value="1"/>
</dbReference>
<feature type="domain" description="DUF6531" evidence="3">
    <location>
        <begin position="520"/>
        <end position="592"/>
    </location>
</feature>
<feature type="domain" description="CdiA toxin EC869-like" evidence="4">
    <location>
        <begin position="2213"/>
        <end position="2311"/>
    </location>
</feature>
<feature type="compositionally biased region" description="Basic and acidic residues" evidence="2">
    <location>
        <begin position="2047"/>
        <end position="2059"/>
    </location>
</feature>
<evidence type="ECO:0000313" key="7">
    <source>
        <dbReference type="Proteomes" id="UP000268084"/>
    </source>
</evidence>
<dbReference type="SUPFAM" id="SSF101898">
    <property type="entry name" value="NHL repeat"/>
    <property type="match status" value="1"/>
</dbReference>
<dbReference type="InterPro" id="IPR006530">
    <property type="entry name" value="YD"/>
</dbReference>
<keyword evidence="1" id="KW-0677">Repeat</keyword>
<dbReference type="KEGG" id="nak:EH165_08085"/>
<name>A0A3G8ZUE5_9ACTN</name>
<dbReference type="OrthoDB" id="3881096at2"/>